<organism evidence="2 3">
    <name type="scientific">Aureobasidium subglaciale (strain EXF-2481)</name>
    <name type="common">Aureobasidium pullulans var. subglaciale</name>
    <dbReference type="NCBI Taxonomy" id="1043005"/>
    <lineage>
        <taxon>Eukaryota</taxon>
        <taxon>Fungi</taxon>
        <taxon>Dikarya</taxon>
        <taxon>Ascomycota</taxon>
        <taxon>Pezizomycotina</taxon>
        <taxon>Dothideomycetes</taxon>
        <taxon>Dothideomycetidae</taxon>
        <taxon>Dothideales</taxon>
        <taxon>Saccotheciaceae</taxon>
        <taxon>Aureobasidium</taxon>
    </lineage>
</organism>
<sequence length="421" mass="45610">MQLIVYRWATCAHTEHVDLWGQRADYYQISDPENIIVKHEGTPPYHCPACSDPTGNHNTIGTVPVAGAAVIPYVPLVAGSKSDSESDATVSDGGSHDGVTLNPRVQPFAPGVQSLATSANQLDKLYDEPLGHVAAIDTSELANYDAHALNPLQEARLAGLFGSLTTNDHSNNNNVSQQQTGHSIDDSVSHQQSDNFVNDFSSQQHTGISTNDPVTQQQTDFLVNDYLGVTQQVFQHTDPTGLAVYAPIGFPGDPSTDNFVNIPHGFAPHPSTDIITYAPTTGAVGLFQQPAIKPVRYGRGTGPDFVSGFASKGPRRPAKQPNMNAPTAPRDLRALPHKSNKPCPESHAACHWHYADWCHKDPGTCPAALKAIKAAYEAKGAWKGAPDGWNDAHQNCILADNPQRCLFHQWVERQRHSHQIV</sequence>
<accession>A0A074YGF1</accession>
<dbReference type="InParanoid" id="A0A074YGF1"/>
<evidence type="ECO:0000313" key="3">
    <source>
        <dbReference type="Proteomes" id="UP000030641"/>
    </source>
</evidence>
<feature type="compositionally biased region" description="Polar residues" evidence="1">
    <location>
        <begin position="168"/>
        <end position="182"/>
    </location>
</feature>
<dbReference type="AlphaFoldDB" id="A0A074YGF1"/>
<dbReference type="EMBL" id="KL584755">
    <property type="protein sequence ID" value="KEQ96913.1"/>
    <property type="molecule type" value="Genomic_DNA"/>
</dbReference>
<dbReference type="STRING" id="1043005.A0A074YGF1"/>
<name>A0A074YGF1_AURSE</name>
<dbReference type="HOGENOM" id="CLU_652090_0_0_1"/>
<evidence type="ECO:0000313" key="2">
    <source>
        <dbReference type="EMBL" id="KEQ96913.1"/>
    </source>
</evidence>
<keyword evidence="3" id="KW-1185">Reference proteome</keyword>
<gene>
    <name evidence="2" type="ORF">AUEXF2481DRAFT_620063</name>
</gene>
<dbReference type="Proteomes" id="UP000030641">
    <property type="component" value="Unassembled WGS sequence"/>
</dbReference>
<evidence type="ECO:0000256" key="1">
    <source>
        <dbReference type="SAM" id="MobiDB-lite"/>
    </source>
</evidence>
<dbReference type="OrthoDB" id="3889530at2759"/>
<dbReference type="RefSeq" id="XP_013345576.1">
    <property type="nucleotide sequence ID" value="XM_013490122.1"/>
</dbReference>
<reference evidence="2 3" key="1">
    <citation type="journal article" date="2014" name="BMC Genomics">
        <title>Genome sequencing of four Aureobasidium pullulans varieties: biotechnological potential, stress tolerance, and description of new species.</title>
        <authorList>
            <person name="Gostin Ar C."/>
            <person name="Ohm R.A."/>
            <person name="Kogej T."/>
            <person name="Sonjak S."/>
            <person name="Turk M."/>
            <person name="Zajc J."/>
            <person name="Zalar P."/>
            <person name="Grube M."/>
            <person name="Sun H."/>
            <person name="Han J."/>
            <person name="Sharma A."/>
            <person name="Chiniquy J."/>
            <person name="Ngan C.Y."/>
            <person name="Lipzen A."/>
            <person name="Barry K."/>
            <person name="Grigoriev I.V."/>
            <person name="Gunde-Cimerman N."/>
        </authorList>
    </citation>
    <scope>NUCLEOTIDE SEQUENCE [LARGE SCALE GENOMIC DNA]</scope>
    <source>
        <strain evidence="2 3">EXF-2481</strain>
    </source>
</reference>
<feature type="region of interest" description="Disordered" evidence="1">
    <location>
        <begin position="80"/>
        <end position="102"/>
    </location>
</feature>
<feature type="region of interest" description="Disordered" evidence="1">
    <location>
        <begin position="168"/>
        <end position="194"/>
    </location>
</feature>
<proteinExistence type="predicted"/>
<dbReference type="GeneID" id="25369545"/>
<protein>
    <submittedName>
        <fullName evidence="2">Uncharacterized protein</fullName>
    </submittedName>
</protein>